<dbReference type="EMBL" id="CH473951">
    <property type="protein sequence ID" value="EDM02558.1"/>
    <property type="molecule type" value="Genomic_DNA"/>
</dbReference>
<reference evidence="1 2" key="1">
    <citation type="submission" date="2005-07" db="EMBL/GenBank/DDBJ databases">
        <authorList>
            <person name="Mural R.J."/>
            <person name="Li P.W."/>
            <person name="Adams M.D."/>
            <person name="Amanatides P.G."/>
            <person name="Baden-Tillson H."/>
            <person name="Barnstead M."/>
            <person name="Chin S.H."/>
            <person name="Dew I."/>
            <person name="Evans C.A."/>
            <person name="Ferriera S."/>
            <person name="Flanigan M."/>
            <person name="Fosler C."/>
            <person name="Glodek A."/>
            <person name="Gu Z."/>
            <person name="Holt R.A."/>
            <person name="Jennings D."/>
            <person name="Kraft C.L."/>
            <person name="Lu F."/>
            <person name="Nguyen T."/>
            <person name="Nusskern D.R."/>
            <person name="Pfannkoch C.M."/>
            <person name="Sitter C."/>
            <person name="Sutton G.G."/>
            <person name="Venter J.C."/>
            <person name="Wang Z."/>
            <person name="Woodage T."/>
            <person name="Zheng X.H."/>
            <person name="Zhong F."/>
        </authorList>
    </citation>
    <scope>NUCLEOTIDE SEQUENCE [LARGE SCALE GENOMIC DNA]</scope>
    <source>
        <strain>BN</strain>
        <strain evidence="2">Sprague-Dawley</strain>
    </source>
</reference>
<sequence length="47" mass="5604">MHHHLPVIFKIKNTQKISFFFFLVLFFRAGDRTQGLALPRQALENKF</sequence>
<gene>
    <name evidence="1" type="ORF">rCG_37117</name>
</gene>
<evidence type="ECO:0000313" key="2">
    <source>
        <dbReference type="Proteomes" id="UP000234681"/>
    </source>
</evidence>
<name>A6HUJ5_RAT</name>
<dbReference type="Proteomes" id="UP000234681">
    <property type="component" value="Chromosome 15"/>
</dbReference>
<accession>A6HUJ5</accession>
<dbReference type="AlphaFoldDB" id="A6HUJ5"/>
<proteinExistence type="predicted"/>
<evidence type="ECO:0000313" key="1">
    <source>
        <dbReference type="EMBL" id="EDM02558.1"/>
    </source>
</evidence>
<organism evidence="1 2">
    <name type="scientific">Rattus norvegicus</name>
    <name type="common">Rat</name>
    <dbReference type="NCBI Taxonomy" id="10116"/>
    <lineage>
        <taxon>Eukaryota</taxon>
        <taxon>Metazoa</taxon>
        <taxon>Chordata</taxon>
        <taxon>Craniata</taxon>
        <taxon>Vertebrata</taxon>
        <taxon>Euteleostomi</taxon>
        <taxon>Mammalia</taxon>
        <taxon>Eutheria</taxon>
        <taxon>Euarchontoglires</taxon>
        <taxon>Glires</taxon>
        <taxon>Rodentia</taxon>
        <taxon>Myomorpha</taxon>
        <taxon>Muroidea</taxon>
        <taxon>Muridae</taxon>
        <taxon>Murinae</taxon>
        <taxon>Rattus</taxon>
    </lineage>
</organism>
<protein>
    <submittedName>
        <fullName evidence="1">RCG37117</fullName>
    </submittedName>
</protein>